<dbReference type="Pfam" id="PF00001">
    <property type="entry name" value="7tm_1"/>
    <property type="match status" value="1"/>
</dbReference>
<feature type="transmembrane region" description="Helical" evidence="11">
    <location>
        <begin position="348"/>
        <end position="366"/>
    </location>
</feature>
<feature type="transmembrane region" description="Helical" evidence="11">
    <location>
        <begin position="102"/>
        <end position="128"/>
    </location>
</feature>
<evidence type="ECO:0000256" key="6">
    <source>
        <dbReference type="ARBA" id="ARBA00023136"/>
    </source>
</evidence>
<protein>
    <recommendedName>
        <fullName evidence="11">Muscarinic acetylcholine receptor</fullName>
    </recommendedName>
</protein>
<feature type="transmembrane region" description="Helical" evidence="11">
    <location>
        <begin position="149"/>
        <end position="171"/>
    </location>
</feature>
<keyword evidence="8 10" id="KW-0807">Transducer</keyword>
<dbReference type="GO" id="GO:0016907">
    <property type="term" value="F:G protein-coupled acetylcholine receptor activity"/>
    <property type="evidence" value="ECO:0007669"/>
    <property type="project" value="UniProtKB-UniRule"/>
</dbReference>
<feature type="transmembrane region" description="Helical" evidence="11">
    <location>
        <begin position="34"/>
        <end position="59"/>
    </location>
</feature>
<reference evidence="14 15" key="1">
    <citation type="journal article" date="2023" name="Genes (Basel)">
        <title>Chromosome-Level Genome Assembly and Circadian Gene Repertoire of the Patagonia Blennie Eleginops maclovinus-The Closest Ancestral Proxy of Antarctic Cryonotothenioids.</title>
        <authorList>
            <person name="Cheng C.C."/>
            <person name="Rivera-Colon A.G."/>
            <person name="Minhas B.F."/>
            <person name="Wilson L."/>
            <person name="Rayamajhi N."/>
            <person name="Vargas-Chacoff L."/>
            <person name="Catchen J.M."/>
        </authorList>
    </citation>
    <scope>NUCLEOTIDE SEQUENCE [LARGE SCALE GENOMIC DNA]</scope>
    <source>
        <strain evidence="14">JMC-PN-2008</strain>
    </source>
</reference>
<dbReference type="GO" id="GO:0045211">
    <property type="term" value="C:postsynaptic membrane"/>
    <property type="evidence" value="ECO:0007669"/>
    <property type="project" value="UniProtKB-SubCell"/>
</dbReference>
<dbReference type="PROSITE" id="PS50262">
    <property type="entry name" value="G_PROTEIN_RECEP_F1_2"/>
    <property type="match status" value="1"/>
</dbReference>
<evidence type="ECO:0000256" key="12">
    <source>
        <dbReference type="SAM" id="MobiDB-lite"/>
    </source>
</evidence>
<dbReference type="AlphaFoldDB" id="A0AAN7XST4"/>
<evidence type="ECO:0000313" key="14">
    <source>
        <dbReference type="EMBL" id="KAK5866737.1"/>
    </source>
</evidence>
<comment type="subcellular location">
    <subcellularLocation>
        <location evidence="11">Cell membrane</location>
        <topology evidence="11">Multi-pass membrane protein</topology>
    </subcellularLocation>
    <subcellularLocation>
        <location evidence="11">Postsynaptic cell membrane</location>
        <topology evidence="11">Multi-pass membrane protein</topology>
    </subcellularLocation>
</comment>
<dbReference type="Gene3D" id="1.20.1070.10">
    <property type="entry name" value="Rhodopsin 7-helix transmembrane proteins"/>
    <property type="match status" value="2"/>
</dbReference>
<evidence type="ECO:0000256" key="3">
    <source>
        <dbReference type="ARBA" id="ARBA00022989"/>
    </source>
</evidence>
<sequence length="426" mass="45957">MGADLNASLWLHPYTNASSCQPIGAACPYSTAQLVLIAMATASLSVVTVTGNTLVILSVKVNRRLRTVNNHFLLSLAAADLVVGLLSVNLFSLYVLHGSWTLGAAACDLFLVLDHTASSASVLNLLLISLDRFLCVTRPLSYPARRTAGVARLMIGAAWLLAFMLWTPAILCWQSSSGQRLVPEGECFTQLIASPAATLATTLPSFFLPALVMVALYSRLSVASRGRLSGGRLSGGRLSGVHPETSSPSAKDFLLKRRSEVSAEPASDASLNLSESSTPKPGRSRKMSRSLPDTRIAARHNADSNKIETDSSSNADVHQTAAAAVSACSSFRSQERRRQRATARERRVTKTILSILLAFIVTWTPYNIMAVVAAFCHVCVPGVFWTAGYWLCYINSAVNPGCYALCNVTFRKTFLSLLRCRGRRLS</sequence>
<accession>A0AAN7XST4</accession>
<feature type="transmembrane region" description="Helical" evidence="11">
    <location>
        <begin position="71"/>
        <end position="96"/>
    </location>
</feature>
<keyword evidence="3 11" id="KW-1133">Transmembrane helix</keyword>
<feature type="region of interest" description="Disordered" evidence="12">
    <location>
        <begin position="264"/>
        <end position="315"/>
    </location>
</feature>
<dbReference type="CDD" id="cd15049">
    <property type="entry name" value="7tmA_mAChR"/>
    <property type="match status" value="1"/>
</dbReference>
<keyword evidence="15" id="KW-1185">Reference proteome</keyword>
<evidence type="ECO:0000256" key="10">
    <source>
        <dbReference type="RuleBase" id="RU000688"/>
    </source>
</evidence>
<dbReference type="GO" id="GO:0007197">
    <property type="term" value="P:adenylate cyclase-inhibiting G protein-coupled acetylcholine receptor signaling pathway"/>
    <property type="evidence" value="ECO:0007669"/>
    <property type="project" value="TreeGrafter"/>
</dbReference>
<gene>
    <name evidence="14" type="ORF">PBY51_011289</name>
</gene>
<dbReference type="GO" id="GO:0030425">
    <property type="term" value="C:dendrite"/>
    <property type="evidence" value="ECO:0007669"/>
    <property type="project" value="TreeGrafter"/>
</dbReference>
<dbReference type="EMBL" id="JAUZQC010000008">
    <property type="protein sequence ID" value="KAK5866737.1"/>
    <property type="molecule type" value="Genomic_DNA"/>
</dbReference>
<evidence type="ECO:0000256" key="9">
    <source>
        <dbReference type="ARBA" id="ARBA00023257"/>
    </source>
</evidence>
<comment type="function">
    <text evidence="11">The muscarinic acetylcholine receptor mediates various cellular responses, including inhibition of adenylate cyclase, breakdown of phosphoinositides and modulation of potassium channels through the action of G proteins.</text>
</comment>
<dbReference type="Proteomes" id="UP001346869">
    <property type="component" value="Unassembled WGS sequence"/>
</dbReference>
<name>A0AAN7XST4_ELEMC</name>
<comment type="caution">
    <text evidence="14">The sequence shown here is derived from an EMBL/GenBank/DDBJ whole genome shotgun (WGS) entry which is preliminary data.</text>
</comment>
<dbReference type="InterPro" id="IPR000995">
    <property type="entry name" value="Musac_Ach_rcpt"/>
</dbReference>
<keyword evidence="6 11" id="KW-0472">Membrane</keyword>
<keyword evidence="2 10" id="KW-0812">Transmembrane</keyword>
<evidence type="ECO:0000256" key="4">
    <source>
        <dbReference type="ARBA" id="ARBA00023018"/>
    </source>
</evidence>
<evidence type="ECO:0000256" key="2">
    <source>
        <dbReference type="ARBA" id="ARBA00022692"/>
    </source>
</evidence>
<evidence type="ECO:0000313" key="15">
    <source>
        <dbReference type="Proteomes" id="UP001346869"/>
    </source>
</evidence>
<dbReference type="PANTHER" id="PTHR24247">
    <property type="entry name" value="5-HYDROXYTRYPTAMINE RECEPTOR"/>
    <property type="match status" value="1"/>
</dbReference>
<keyword evidence="5 10" id="KW-0297">G-protein coupled receptor</keyword>
<feature type="compositionally biased region" description="Polar residues" evidence="12">
    <location>
        <begin position="269"/>
        <end position="279"/>
    </location>
</feature>
<keyword evidence="9 11" id="KW-0628">Postsynaptic cell membrane</keyword>
<feature type="region of interest" description="Disordered" evidence="12">
    <location>
        <begin position="233"/>
        <end position="252"/>
    </location>
</feature>
<dbReference type="GO" id="GO:0004993">
    <property type="term" value="F:G protein-coupled serotonin receptor activity"/>
    <property type="evidence" value="ECO:0007669"/>
    <property type="project" value="TreeGrafter"/>
</dbReference>
<evidence type="ECO:0000256" key="8">
    <source>
        <dbReference type="ARBA" id="ARBA00023224"/>
    </source>
</evidence>
<feature type="domain" description="G-protein coupled receptors family 1 profile" evidence="13">
    <location>
        <begin position="51"/>
        <end position="403"/>
    </location>
</feature>
<comment type="similarity">
    <text evidence="11">Belongs to the G-protein coupled receptor 1 family. Muscarinic acetylcholine receptor subfamily.</text>
</comment>
<reference evidence="14 15" key="2">
    <citation type="journal article" date="2023" name="Mol. Biol. Evol.">
        <title>Genomics of Secondarily Temperate Adaptation in the Only Non-Antarctic Icefish.</title>
        <authorList>
            <person name="Rivera-Colon A.G."/>
            <person name="Rayamajhi N."/>
            <person name="Minhas B.F."/>
            <person name="Madrigal G."/>
            <person name="Bilyk K.T."/>
            <person name="Yoon V."/>
            <person name="Hune M."/>
            <person name="Gregory S."/>
            <person name="Cheng C.H.C."/>
            <person name="Catchen J.M."/>
        </authorList>
    </citation>
    <scope>NUCLEOTIDE SEQUENCE [LARGE SCALE GENOMIC DNA]</scope>
    <source>
        <strain evidence="14">JMC-PN-2008</strain>
    </source>
</reference>
<dbReference type="PANTHER" id="PTHR24247:SF180">
    <property type="entry name" value="MUSCARINIC ACETYLCHOLINE RECEPTOR M4"/>
    <property type="match status" value="1"/>
</dbReference>
<evidence type="ECO:0000256" key="7">
    <source>
        <dbReference type="ARBA" id="ARBA00023170"/>
    </source>
</evidence>
<feature type="transmembrane region" description="Helical" evidence="11">
    <location>
        <begin position="191"/>
        <end position="217"/>
    </location>
</feature>
<keyword evidence="4 11" id="KW-0770">Synapse</keyword>
<organism evidence="14 15">
    <name type="scientific">Eleginops maclovinus</name>
    <name type="common">Patagonian blennie</name>
    <name type="synonym">Eleginus maclovinus</name>
    <dbReference type="NCBI Taxonomy" id="56733"/>
    <lineage>
        <taxon>Eukaryota</taxon>
        <taxon>Metazoa</taxon>
        <taxon>Chordata</taxon>
        <taxon>Craniata</taxon>
        <taxon>Vertebrata</taxon>
        <taxon>Euteleostomi</taxon>
        <taxon>Actinopterygii</taxon>
        <taxon>Neopterygii</taxon>
        <taxon>Teleostei</taxon>
        <taxon>Neoteleostei</taxon>
        <taxon>Acanthomorphata</taxon>
        <taxon>Eupercaria</taxon>
        <taxon>Perciformes</taxon>
        <taxon>Notothenioidei</taxon>
        <taxon>Eleginopidae</taxon>
        <taxon>Eleginops</taxon>
    </lineage>
</organism>
<keyword evidence="1 11" id="KW-1003">Cell membrane</keyword>
<comment type="caution">
    <text evidence="11">Lacks conserved residue(s) required for the propagation of feature annotation.</text>
</comment>
<dbReference type="InterPro" id="IPR000276">
    <property type="entry name" value="GPCR_Rhodpsn"/>
</dbReference>
<dbReference type="PROSITE" id="PS00237">
    <property type="entry name" value="G_PROTEIN_RECEP_F1_1"/>
    <property type="match status" value="1"/>
</dbReference>
<evidence type="ECO:0000256" key="1">
    <source>
        <dbReference type="ARBA" id="ARBA00022475"/>
    </source>
</evidence>
<keyword evidence="7 10" id="KW-0675">Receptor</keyword>
<evidence type="ECO:0000256" key="11">
    <source>
        <dbReference type="RuleBase" id="RU361191"/>
    </source>
</evidence>
<evidence type="ECO:0000259" key="13">
    <source>
        <dbReference type="PROSITE" id="PS50262"/>
    </source>
</evidence>
<feature type="compositionally biased region" description="Basic and acidic residues" evidence="12">
    <location>
        <begin position="300"/>
        <end position="309"/>
    </location>
</feature>
<dbReference type="PRINTS" id="PR00237">
    <property type="entry name" value="GPCRRHODOPSN"/>
</dbReference>
<evidence type="ECO:0000256" key="5">
    <source>
        <dbReference type="ARBA" id="ARBA00023040"/>
    </source>
</evidence>
<dbReference type="InterPro" id="IPR017452">
    <property type="entry name" value="GPCR_Rhodpsn_7TM"/>
</dbReference>
<proteinExistence type="inferred from homology"/>
<dbReference type="PRINTS" id="PR00243">
    <property type="entry name" value="MUSCARINICR"/>
</dbReference>
<dbReference type="GO" id="GO:0007187">
    <property type="term" value="P:G protein-coupled receptor signaling pathway, coupled to cyclic nucleotide second messenger"/>
    <property type="evidence" value="ECO:0007669"/>
    <property type="project" value="TreeGrafter"/>
</dbReference>
<dbReference type="SUPFAM" id="SSF81321">
    <property type="entry name" value="Family A G protein-coupled receptor-like"/>
    <property type="match status" value="1"/>
</dbReference>